<comment type="caution">
    <text evidence="1">The sequence shown here is derived from an EMBL/GenBank/DDBJ whole genome shotgun (WGS) entry which is preliminary data.</text>
</comment>
<dbReference type="InParanoid" id="A0A024GPH9"/>
<keyword evidence="2" id="KW-1185">Reference proteome</keyword>
<proteinExistence type="predicted"/>
<dbReference type="Proteomes" id="UP000053237">
    <property type="component" value="Unassembled WGS sequence"/>
</dbReference>
<dbReference type="EMBL" id="CAIX01000241">
    <property type="protein sequence ID" value="CCI48645.1"/>
    <property type="molecule type" value="Genomic_DNA"/>
</dbReference>
<organism evidence="1 2">
    <name type="scientific">Albugo candida</name>
    <dbReference type="NCBI Taxonomy" id="65357"/>
    <lineage>
        <taxon>Eukaryota</taxon>
        <taxon>Sar</taxon>
        <taxon>Stramenopiles</taxon>
        <taxon>Oomycota</taxon>
        <taxon>Peronosporomycetes</taxon>
        <taxon>Albuginales</taxon>
        <taxon>Albuginaceae</taxon>
        <taxon>Albugo</taxon>
    </lineage>
</organism>
<evidence type="ECO:0000313" key="2">
    <source>
        <dbReference type="Proteomes" id="UP000053237"/>
    </source>
</evidence>
<gene>
    <name evidence="1" type="ORF">BN9_098330</name>
</gene>
<dbReference type="AlphaFoldDB" id="A0A024GPH9"/>
<sequence length="99" mass="11130">MTVHHSKDTLRDCTDQKHNIPLRCKCQSIFKQANQRPRGVCPLRTSSIQKSNAQILTVTFICNGDWLLTMFFSTRTKLSNSTPVDSLHSATEGILTPVL</sequence>
<accession>A0A024GPH9</accession>
<evidence type="ECO:0000313" key="1">
    <source>
        <dbReference type="EMBL" id="CCI48645.1"/>
    </source>
</evidence>
<protein>
    <submittedName>
        <fullName evidence="1">Uncharacterized protein</fullName>
    </submittedName>
</protein>
<reference evidence="1 2" key="1">
    <citation type="submission" date="2012-05" db="EMBL/GenBank/DDBJ databases">
        <title>Recombination and specialization in a pathogen metapopulation.</title>
        <authorList>
            <person name="Gardiner A."/>
            <person name="Kemen E."/>
            <person name="Schultz-Larsen T."/>
            <person name="MacLean D."/>
            <person name="Van Oosterhout C."/>
            <person name="Jones J.D.G."/>
        </authorList>
    </citation>
    <scope>NUCLEOTIDE SEQUENCE [LARGE SCALE GENOMIC DNA]</scope>
    <source>
        <strain evidence="1 2">Ac Nc2</strain>
    </source>
</reference>
<name>A0A024GPH9_9STRA</name>